<reference evidence="1 2" key="1">
    <citation type="journal article" date="2022" name="Plant J.">
        <title>Chromosome-level genome of Camellia lanceoleosa provides a valuable resource for understanding genome evolution and self-incompatibility.</title>
        <authorList>
            <person name="Gong W."/>
            <person name="Xiao S."/>
            <person name="Wang L."/>
            <person name="Liao Z."/>
            <person name="Chang Y."/>
            <person name="Mo W."/>
            <person name="Hu G."/>
            <person name="Li W."/>
            <person name="Zhao G."/>
            <person name="Zhu H."/>
            <person name="Hu X."/>
            <person name="Ji K."/>
            <person name="Xiang X."/>
            <person name="Song Q."/>
            <person name="Yuan D."/>
            <person name="Jin S."/>
            <person name="Zhang L."/>
        </authorList>
    </citation>
    <scope>NUCLEOTIDE SEQUENCE [LARGE SCALE GENOMIC DNA]</scope>
    <source>
        <strain evidence="1">SQ_2022a</strain>
    </source>
</reference>
<organism evidence="1 2">
    <name type="scientific">Camellia lanceoleosa</name>
    <dbReference type="NCBI Taxonomy" id="1840588"/>
    <lineage>
        <taxon>Eukaryota</taxon>
        <taxon>Viridiplantae</taxon>
        <taxon>Streptophyta</taxon>
        <taxon>Embryophyta</taxon>
        <taxon>Tracheophyta</taxon>
        <taxon>Spermatophyta</taxon>
        <taxon>Magnoliopsida</taxon>
        <taxon>eudicotyledons</taxon>
        <taxon>Gunneridae</taxon>
        <taxon>Pentapetalae</taxon>
        <taxon>asterids</taxon>
        <taxon>Ericales</taxon>
        <taxon>Theaceae</taxon>
        <taxon>Camellia</taxon>
    </lineage>
</organism>
<proteinExistence type="predicted"/>
<keyword evidence="2" id="KW-1185">Reference proteome</keyword>
<gene>
    <name evidence="1" type="ORF">LOK49_LG04G02708</name>
</gene>
<dbReference type="Proteomes" id="UP001060215">
    <property type="component" value="Chromosome 2"/>
</dbReference>
<accession>A0ACC0I5T7</accession>
<dbReference type="EMBL" id="CM045759">
    <property type="protein sequence ID" value="KAI8019691.1"/>
    <property type="molecule type" value="Genomic_DNA"/>
</dbReference>
<comment type="caution">
    <text evidence="1">The sequence shown here is derived from an EMBL/GenBank/DDBJ whole genome shotgun (WGS) entry which is preliminary data.</text>
</comment>
<evidence type="ECO:0000313" key="1">
    <source>
        <dbReference type="EMBL" id="KAI8019691.1"/>
    </source>
</evidence>
<protein>
    <submittedName>
        <fullName evidence="1">Uncharacterized protein</fullName>
    </submittedName>
</protein>
<evidence type="ECO:0000313" key="2">
    <source>
        <dbReference type="Proteomes" id="UP001060215"/>
    </source>
</evidence>
<name>A0ACC0I5T7_9ERIC</name>
<sequence length="66" mass="7973">MGSRDWKGGSKFIQEELKMKNVYDYMFHLLYGYGKLLKYKPTVRKDRLKCVETMECYGRVGEERLR</sequence>